<dbReference type="Proteomes" id="UP001061282">
    <property type="component" value="Unassembled WGS sequence"/>
</dbReference>
<organism evidence="1 2">
    <name type="scientific">Silvania confinis</name>
    <dbReference type="NCBI Taxonomy" id="2926470"/>
    <lineage>
        <taxon>Bacteria</taxon>
        <taxon>Pseudomonadati</taxon>
        <taxon>Pseudomonadota</taxon>
        <taxon>Gammaproteobacteria</taxon>
        <taxon>Enterobacterales</taxon>
        <taxon>Enterobacteriaceae</taxon>
        <taxon>Silvania</taxon>
    </lineage>
</organism>
<evidence type="ECO:0000313" key="1">
    <source>
        <dbReference type="EMBL" id="MCU6671154.1"/>
    </source>
</evidence>
<gene>
    <name evidence="1" type="ORF">M8013_20715</name>
</gene>
<sequence length="54" mass="6226">MNRLKDVSRQFCSLLDTELEQLIAVRNGPEMLSSEQAREIDDALRCLSITRTKM</sequence>
<reference evidence="1" key="1">
    <citation type="submission" date="2022-05" db="EMBL/GenBank/DDBJ databases">
        <title>Description of a novel species of Leclercia; Leclercia tamurae and the Proposal for a Novel Genus Silvania gen. nov. Containing Two Novel Species Silvania hatchlandensis sp. nov. and Silvania confinis sp. nov. Isolated from the Rhizosphere of Oak.</title>
        <authorList>
            <person name="Maddock D.W."/>
            <person name="Brady C.L."/>
            <person name="Denman S."/>
            <person name="Arnold D."/>
        </authorList>
    </citation>
    <scope>NUCLEOTIDE SEQUENCE</scope>
    <source>
        <strain evidence="1">H4N4</strain>
    </source>
</reference>
<proteinExistence type="predicted"/>
<keyword evidence="2" id="KW-1185">Reference proteome</keyword>
<accession>A0A9J6QP66</accession>
<comment type="caution">
    <text evidence="1">The sequence shown here is derived from an EMBL/GenBank/DDBJ whole genome shotgun (WGS) entry which is preliminary data.</text>
</comment>
<dbReference type="AlphaFoldDB" id="A0A9J6QP66"/>
<dbReference type="EMBL" id="JAMGZJ010000078">
    <property type="protein sequence ID" value="MCU6671154.1"/>
    <property type="molecule type" value="Genomic_DNA"/>
</dbReference>
<protein>
    <submittedName>
        <fullName evidence="1">Uncharacterized protein</fullName>
    </submittedName>
</protein>
<evidence type="ECO:0000313" key="2">
    <source>
        <dbReference type="Proteomes" id="UP001061282"/>
    </source>
</evidence>
<name>A0A9J6QP66_9ENTR</name>